<evidence type="ECO:0000256" key="1">
    <source>
        <dbReference type="SAM" id="MobiDB-lite"/>
    </source>
</evidence>
<name>A0A382MPJ2_9ZZZZ</name>
<gene>
    <name evidence="2" type="ORF">METZ01_LOCUS302561</name>
</gene>
<dbReference type="EMBL" id="UINC01094457">
    <property type="protein sequence ID" value="SVC49707.1"/>
    <property type="molecule type" value="Genomic_DNA"/>
</dbReference>
<accession>A0A382MPJ2</accession>
<feature type="region of interest" description="Disordered" evidence="1">
    <location>
        <begin position="50"/>
        <end position="74"/>
    </location>
</feature>
<feature type="non-terminal residue" evidence="2">
    <location>
        <position position="74"/>
    </location>
</feature>
<sequence length="74" mass="7922">VAPTLVIVTPSGSRSIIPVATWRTRPARHNTRALVVWASTRYVVLDTAATVAPTAPKPRHTDHSPIPDDDATAT</sequence>
<evidence type="ECO:0000313" key="2">
    <source>
        <dbReference type="EMBL" id="SVC49707.1"/>
    </source>
</evidence>
<organism evidence="2">
    <name type="scientific">marine metagenome</name>
    <dbReference type="NCBI Taxonomy" id="408172"/>
    <lineage>
        <taxon>unclassified sequences</taxon>
        <taxon>metagenomes</taxon>
        <taxon>ecological metagenomes</taxon>
    </lineage>
</organism>
<reference evidence="2" key="1">
    <citation type="submission" date="2018-05" db="EMBL/GenBank/DDBJ databases">
        <authorList>
            <person name="Lanie J.A."/>
            <person name="Ng W.-L."/>
            <person name="Kazmierczak K.M."/>
            <person name="Andrzejewski T.M."/>
            <person name="Davidsen T.M."/>
            <person name="Wayne K.J."/>
            <person name="Tettelin H."/>
            <person name="Glass J.I."/>
            <person name="Rusch D."/>
            <person name="Podicherti R."/>
            <person name="Tsui H.-C.T."/>
            <person name="Winkler M.E."/>
        </authorList>
    </citation>
    <scope>NUCLEOTIDE SEQUENCE</scope>
</reference>
<protein>
    <submittedName>
        <fullName evidence="2">Uncharacterized protein</fullName>
    </submittedName>
</protein>
<dbReference type="AlphaFoldDB" id="A0A382MPJ2"/>
<proteinExistence type="predicted"/>
<feature type="non-terminal residue" evidence="2">
    <location>
        <position position="1"/>
    </location>
</feature>